<dbReference type="InterPro" id="IPR032732">
    <property type="entry name" value="SPATA6_N"/>
</dbReference>
<dbReference type="PANTHER" id="PTHR16435">
    <property type="entry name" value="SPERMATOGENESIS-ASSOCIATED PROTEIN 6 SPATA6"/>
    <property type="match status" value="1"/>
</dbReference>
<gene>
    <name evidence="5" type="primary">SPATA6</name>
    <name evidence="5" type="synonym">spata6</name>
</gene>
<dbReference type="KEGG" id="stru:115158381"/>
<dbReference type="InterPro" id="IPR042769">
    <property type="entry name" value="SPATA6_fam"/>
</dbReference>
<evidence type="ECO:0000313" key="6">
    <source>
        <dbReference type="Proteomes" id="UP000472277"/>
    </source>
</evidence>
<sequence>MGGLTPQKKKLSSSKMSQKALKCTVKIKIQAITCPGVVLPNQEDIYLSVCVMGQFKKTLCLPPAFPLLFHENMVFVKTFTGAADPGHIVDLLEADTTSFELIQLVPPEGDILATIEENTREFLYPGPKLTPRAGGPEREMLMRRSICFPGISPKVEFATMSVIEECDGKDIQPQPASPPYCRPSPAKQSPARRRPVREAVGSPRQTLKGKDLSLIGPSSGYEQPTVASQARALSPYTHRRMCQLSEEARQRLSYLQLGPYNFKKETEAQIPFVVTSTHSVSMIETPSSRLSSKISLPHSRSTSFALEPLGDSSLLGSYRPKPVKVGAGCLKTGKSSPGKSSRQDCSRTTVRKARSALAAQSSTPVCGPRSPLLSRSSLRERFHSSESSPSKEIHSRVQKILHTHSTDRKLHFDEDGCSQESGGPRLAEDSLCDSQAFQDRDTPGETSVHLDNGTFWSSQVACYTGKPHRAVFEDSLGLIYKNMYRRALSTT</sequence>
<feature type="domain" description="Spermatogenesis-associated protein 6 N-terminal" evidence="4">
    <location>
        <begin position="25"/>
        <end position="163"/>
    </location>
</feature>
<proteinExistence type="inferred from homology"/>
<name>A0A674DC41_SALTR</name>
<accession>A0A674DC41</accession>
<evidence type="ECO:0000313" key="5">
    <source>
        <dbReference type="Ensembl" id="ENSSTUP00000093166.1"/>
    </source>
</evidence>
<dbReference type="GO" id="GO:0120212">
    <property type="term" value="C:sperm head-tail coupling apparatus"/>
    <property type="evidence" value="ECO:0007669"/>
    <property type="project" value="InterPro"/>
</dbReference>
<evidence type="ECO:0000256" key="2">
    <source>
        <dbReference type="ARBA" id="ARBA00022553"/>
    </source>
</evidence>
<comment type="similarity">
    <text evidence="1">Belongs to the SPATA6 family.</text>
</comment>
<dbReference type="GO" id="GO:0032027">
    <property type="term" value="F:myosin light chain binding"/>
    <property type="evidence" value="ECO:0007669"/>
    <property type="project" value="InterPro"/>
</dbReference>
<dbReference type="Ensembl" id="ENSSTUT00000099463.1">
    <property type="protein sequence ID" value="ENSSTUP00000093166.1"/>
    <property type="gene ID" value="ENSSTUG00000041260.1"/>
</dbReference>
<evidence type="ECO:0000259" key="4">
    <source>
        <dbReference type="Pfam" id="PF14909"/>
    </source>
</evidence>
<dbReference type="PANTHER" id="PTHR16435:SF3">
    <property type="entry name" value="SPERMATOGENESIS-ASSOCIATED PROTEIN 6"/>
    <property type="match status" value="1"/>
</dbReference>
<keyword evidence="2" id="KW-0597">Phosphoprotein</keyword>
<dbReference type="Proteomes" id="UP000472277">
    <property type="component" value="Chromosome 22"/>
</dbReference>
<evidence type="ECO:0000256" key="1">
    <source>
        <dbReference type="ARBA" id="ARBA00006215"/>
    </source>
</evidence>
<dbReference type="AlphaFoldDB" id="A0A674DC41"/>
<evidence type="ECO:0000256" key="3">
    <source>
        <dbReference type="SAM" id="MobiDB-lite"/>
    </source>
</evidence>
<reference evidence="5" key="1">
    <citation type="submission" date="2025-08" db="UniProtKB">
        <authorList>
            <consortium name="Ensembl"/>
        </authorList>
    </citation>
    <scope>IDENTIFICATION</scope>
</reference>
<dbReference type="RefSeq" id="XP_029563092.1">
    <property type="nucleotide sequence ID" value="XM_029707232.1"/>
</dbReference>
<dbReference type="GeneID" id="115158381"/>
<dbReference type="GO" id="GO:0007283">
    <property type="term" value="P:spermatogenesis"/>
    <property type="evidence" value="ECO:0007669"/>
    <property type="project" value="InterPro"/>
</dbReference>
<feature type="compositionally biased region" description="Basic and acidic residues" evidence="3">
    <location>
        <begin position="377"/>
        <end position="395"/>
    </location>
</feature>
<feature type="region of interest" description="Disordered" evidence="3">
    <location>
        <begin position="169"/>
        <end position="229"/>
    </location>
</feature>
<dbReference type="CTD" id="54558"/>
<dbReference type="OMA" id="HGREFDD"/>
<feature type="region of interest" description="Disordered" evidence="3">
    <location>
        <begin position="329"/>
        <end position="395"/>
    </location>
</feature>
<reference evidence="5" key="2">
    <citation type="submission" date="2025-09" db="UniProtKB">
        <authorList>
            <consortium name="Ensembl"/>
        </authorList>
    </citation>
    <scope>IDENTIFICATION</scope>
</reference>
<dbReference type="GeneTree" id="ENSGT00530000063821"/>
<organism evidence="5 6">
    <name type="scientific">Salmo trutta</name>
    <name type="common">Brown trout</name>
    <dbReference type="NCBI Taxonomy" id="8032"/>
    <lineage>
        <taxon>Eukaryota</taxon>
        <taxon>Metazoa</taxon>
        <taxon>Chordata</taxon>
        <taxon>Craniata</taxon>
        <taxon>Vertebrata</taxon>
        <taxon>Euteleostomi</taxon>
        <taxon>Actinopterygii</taxon>
        <taxon>Neopterygii</taxon>
        <taxon>Teleostei</taxon>
        <taxon>Protacanthopterygii</taxon>
        <taxon>Salmoniformes</taxon>
        <taxon>Salmonidae</taxon>
        <taxon>Salmoninae</taxon>
        <taxon>Salmo</taxon>
    </lineage>
</organism>
<dbReference type="OrthoDB" id="5963614at2759"/>
<dbReference type="InParanoid" id="A0A674DC41"/>
<dbReference type="Pfam" id="PF14909">
    <property type="entry name" value="SPATA6"/>
    <property type="match status" value="1"/>
</dbReference>
<protein>
    <submittedName>
        <fullName evidence="5">Spermatogenesis associated 6</fullName>
    </submittedName>
</protein>
<keyword evidence="6" id="KW-1185">Reference proteome</keyword>